<evidence type="ECO:0000313" key="3">
    <source>
        <dbReference type="Proteomes" id="UP000463700"/>
    </source>
</evidence>
<dbReference type="AlphaFoldDB" id="A0A6N6W887"/>
<organism evidence="2 3">
    <name type="scientific">Paraburkholderia madseniana</name>
    <dbReference type="NCBI Taxonomy" id="2599607"/>
    <lineage>
        <taxon>Bacteria</taxon>
        <taxon>Pseudomonadati</taxon>
        <taxon>Pseudomonadota</taxon>
        <taxon>Betaproteobacteria</taxon>
        <taxon>Burkholderiales</taxon>
        <taxon>Burkholderiaceae</taxon>
        <taxon>Paraburkholderia</taxon>
    </lineage>
</organism>
<gene>
    <name evidence="2" type="ORF">FSO04_30865</name>
</gene>
<feature type="domain" description="Effector-associated" evidence="1">
    <location>
        <begin position="5"/>
        <end position="86"/>
    </location>
</feature>
<evidence type="ECO:0000313" key="2">
    <source>
        <dbReference type="EMBL" id="KAE8756108.1"/>
    </source>
</evidence>
<protein>
    <recommendedName>
        <fullName evidence="1">Effector-associated domain-containing protein</fullName>
    </recommendedName>
</protein>
<sequence>MAYVKFTGPQLLELSTALKDAFDQAALSDLLTGMNRDFVDYAGYPPYKNQVRAIVTSAAQEYWLDKLIANALAERPEDVVLQRIESALNQVALPQDFDPFEMCCLSGEYVMVNRKHLRCALRGMSAPHGKRILIVRDKTPPTDGALVCTKTGKSLSVQFISALKQQLHGFELAWIDLRNFNDQLGSGVQIQPRDLGVKLVRLLGYDVSKVPPEPKDSQWSRWTIDFCDDFEAQTHGDGRSVWIVIDEFNKVGLPQATLDVVKQLAARVAVTLTQFRLILLGYRDTFVPAVLPHVEEETIDRALSERDVVDFFIRATQQRHLIIDDERIVEAASEALMGLDPGADAYLEEVGNRARVALARFSPEGG</sequence>
<dbReference type="EMBL" id="VOSW01000071">
    <property type="protein sequence ID" value="KAE8756108.1"/>
    <property type="molecule type" value="Genomic_DNA"/>
</dbReference>
<dbReference type="OrthoDB" id="4078882at2"/>
<dbReference type="InterPro" id="IPR045430">
    <property type="entry name" value="EAD1"/>
</dbReference>
<dbReference type="Proteomes" id="UP000463700">
    <property type="component" value="Unassembled WGS sequence"/>
</dbReference>
<reference evidence="2 3" key="1">
    <citation type="journal article" date="2020" name="Int. J. Syst. Evol. Microbiol.">
        <title>Paraburkholderia madseniana sp. nov., a phenolic acid-degrading bacterium isolated from acidic forest soil.</title>
        <authorList>
            <person name="Wilhelm R.C."/>
            <person name="Murphy S.J.L."/>
            <person name="Feriancek N.M."/>
            <person name="Karasz D.C."/>
            <person name="DeRito C.M."/>
            <person name="Newman J.D."/>
            <person name="Buckley D.H."/>
        </authorList>
    </citation>
    <scope>NUCLEOTIDE SEQUENCE [LARGE SCALE GENOMIC DNA]</scope>
    <source>
        <strain evidence="2 3">RP11</strain>
    </source>
</reference>
<dbReference type="RefSeq" id="WP_154565400.1">
    <property type="nucleotide sequence ID" value="NZ_VOSW01000071.1"/>
</dbReference>
<name>A0A6N6W887_9BURK</name>
<evidence type="ECO:0000259" key="1">
    <source>
        <dbReference type="Pfam" id="PF19955"/>
    </source>
</evidence>
<dbReference type="Pfam" id="PF19955">
    <property type="entry name" value="EAD1"/>
    <property type="match status" value="1"/>
</dbReference>
<accession>A0A6N6W887</accession>
<proteinExistence type="predicted"/>
<comment type="caution">
    <text evidence="2">The sequence shown here is derived from an EMBL/GenBank/DDBJ whole genome shotgun (WGS) entry which is preliminary data.</text>
</comment>